<comment type="similarity">
    <text evidence="1">Belongs to the NmrA-type oxidoreductase family.</text>
</comment>
<gene>
    <name evidence="4" type="ORF">IL334_006303</name>
</gene>
<evidence type="ECO:0000313" key="4">
    <source>
        <dbReference type="EMBL" id="WRT69319.1"/>
    </source>
</evidence>
<protein>
    <recommendedName>
        <fullName evidence="3">NmrA-like domain-containing protein</fullName>
    </recommendedName>
</protein>
<dbReference type="InterPro" id="IPR051164">
    <property type="entry name" value="NmrA-like_oxidored"/>
</dbReference>
<keyword evidence="5" id="KW-1185">Reference proteome</keyword>
<evidence type="ECO:0000256" key="2">
    <source>
        <dbReference type="ARBA" id="ARBA00022857"/>
    </source>
</evidence>
<accession>A0ABZ1D7N2</accession>
<evidence type="ECO:0000259" key="3">
    <source>
        <dbReference type="Pfam" id="PF05368"/>
    </source>
</evidence>
<dbReference type="EMBL" id="CP141888">
    <property type="protein sequence ID" value="WRT69319.1"/>
    <property type="molecule type" value="Genomic_DNA"/>
</dbReference>
<dbReference type="InterPro" id="IPR036291">
    <property type="entry name" value="NAD(P)-bd_dom_sf"/>
</dbReference>
<feature type="domain" description="NmrA-like" evidence="3">
    <location>
        <begin position="10"/>
        <end position="274"/>
    </location>
</feature>
<dbReference type="RefSeq" id="XP_062794058.1">
    <property type="nucleotide sequence ID" value="XM_062938007.1"/>
</dbReference>
<dbReference type="InterPro" id="IPR008030">
    <property type="entry name" value="NmrA-like"/>
</dbReference>
<name>A0ABZ1D7N2_9TREE</name>
<evidence type="ECO:0000313" key="5">
    <source>
        <dbReference type="Proteomes" id="UP001329825"/>
    </source>
</evidence>
<evidence type="ECO:0000256" key="1">
    <source>
        <dbReference type="ARBA" id="ARBA00006328"/>
    </source>
</evidence>
<organism evidence="4 5">
    <name type="scientific">Kwoniella shivajii</name>
    <dbReference type="NCBI Taxonomy" id="564305"/>
    <lineage>
        <taxon>Eukaryota</taxon>
        <taxon>Fungi</taxon>
        <taxon>Dikarya</taxon>
        <taxon>Basidiomycota</taxon>
        <taxon>Agaricomycotina</taxon>
        <taxon>Tremellomycetes</taxon>
        <taxon>Tremellales</taxon>
        <taxon>Cryptococcaceae</taxon>
        <taxon>Kwoniella</taxon>
    </lineage>
</organism>
<dbReference type="SUPFAM" id="SSF51735">
    <property type="entry name" value="NAD(P)-binding Rossmann-fold domains"/>
    <property type="match status" value="1"/>
</dbReference>
<keyword evidence="2" id="KW-0521">NADP</keyword>
<dbReference type="PANTHER" id="PTHR42748:SF25">
    <property type="entry name" value="NMRA FAMILY PROTEIN"/>
    <property type="match status" value="1"/>
</dbReference>
<sequence length="321" mass="36545">MSSIDNTPLRTILVTGATGHQGGALIDALVAEPSSAKQFSILAITRNANSSSARKLLSKSSNIKIVQGDLDTPSKIFQDAKALSPDGKIWGVFSMFAKEEKPASAEKSHEVKQGYEWIDECIKNHVEHFVYSSTDRGGEKRSWENPTPIPHFKTKYLIEQHLFHSIETTKSTMKWAIFRPTMFYENLEPTYEIKMFMTFYRDVMGNKPVGWIATDDIGVFASKAFLYPEEYQGRAITLAGEEITMDQLNQIFINVTGKPVPVTFGFMGSLMRVFAKHYAIMVDWMKDEGYQYDIAELRRIHPGLMDVETWLREKSRFEKKA</sequence>
<dbReference type="PANTHER" id="PTHR42748">
    <property type="entry name" value="NITROGEN METABOLITE REPRESSION PROTEIN NMRA FAMILY MEMBER"/>
    <property type="match status" value="1"/>
</dbReference>
<dbReference type="Gene3D" id="3.90.25.10">
    <property type="entry name" value="UDP-galactose 4-epimerase, domain 1"/>
    <property type="match status" value="1"/>
</dbReference>
<dbReference type="Proteomes" id="UP001329825">
    <property type="component" value="Chromosome 8"/>
</dbReference>
<reference evidence="4 5" key="1">
    <citation type="submission" date="2024-01" db="EMBL/GenBank/DDBJ databases">
        <title>Comparative genomics of Cryptococcus and Kwoniella reveals pathogenesis evolution and contrasting modes of karyotype evolution via chromosome fusion or intercentromeric recombination.</title>
        <authorList>
            <person name="Coelho M.A."/>
            <person name="David-Palma M."/>
            <person name="Shea T."/>
            <person name="Bowers K."/>
            <person name="McGinley-Smith S."/>
            <person name="Mohammad A.W."/>
            <person name="Gnirke A."/>
            <person name="Yurkov A.M."/>
            <person name="Nowrousian M."/>
            <person name="Sun S."/>
            <person name="Cuomo C.A."/>
            <person name="Heitman J."/>
        </authorList>
    </citation>
    <scope>NUCLEOTIDE SEQUENCE [LARGE SCALE GENOMIC DNA]</scope>
    <source>
        <strain evidence="4">CBS 11374</strain>
    </source>
</reference>
<dbReference type="Pfam" id="PF05368">
    <property type="entry name" value="NmrA"/>
    <property type="match status" value="1"/>
</dbReference>
<proteinExistence type="inferred from homology"/>
<dbReference type="GeneID" id="87958433"/>
<dbReference type="Gene3D" id="3.40.50.720">
    <property type="entry name" value="NAD(P)-binding Rossmann-like Domain"/>
    <property type="match status" value="1"/>
</dbReference>